<accession>A0A2Z3GP57</accession>
<keyword evidence="5 6" id="KW-0350">Heme biosynthesis</keyword>
<dbReference type="InterPro" id="IPR004572">
    <property type="entry name" value="Protoporphyrinogen_oxidase"/>
</dbReference>
<evidence type="ECO:0000313" key="9">
    <source>
        <dbReference type="Proteomes" id="UP000245802"/>
    </source>
</evidence>
<feature type="domain" description="Amine oxidase" evidence="7">
    <location>
        <begin position="11"/>
        <end position="457"/>
    </location>
</feature>
<dbReference type="Gene3D" id="3.90.660.20">
    <property type="entry name" value="Protoporphyrinogen oxidase, mitochondrial, domain 2"/>
    <property type="match status" value="1"/>
</dbReference>
<dbReference type="OrthoDB" id="9805195at2"/>
<evidence type="ECO:0000256" key="3">
    <source>
        <dbReference type="ARBA" id="ARBA00022827"/>
    </source>
</evidence>
<dbReference type="SUPFAM" id="SSF54373">
    <property type="entry name" value="FAD-linked reductases, C-terminal domain"/>
    <property type="match status" value="1"/>
</dbReference>
<sequence length="467" mass="50429">MPHVVVVGGGLSGLTVALRLKQFSPGTAVTVLEPRDRPGGNIHTESDRGFRVEHGPNGYLDRTPALPNLVRDLGLADQEIAASDGSRKNRYVFLRNKLRKLPGGPLGLLTTSLLSLRGKWQLLAEPWRKTPPPKHEETIQEFVTRRAGSEAANVFADALVTGIHGGDPAMLSVSAAFPRLPVMERDAGSIVRGFMRAAKKRKEDAKANNQPPPGPMRMWSFRDGLQVLVDALAAQVGGGLHCGTRVEAVSEAAGVAPWTVHGQSGYTWSADAVVLACPSYEQAGIVSDISPELSAEMAAIPYNRIAVVALGYRAEHCPGKHDGFGYIAPQNTRRDLLGVQWCSSIFPDRAPQGFVLWRALCGGVHRAEQIDWPDEQLVKAVHAEITLAMGVTGAPVFKKVVRWPNAIPQYVLGHLDRVARIDELASRHPGLFLTGNSYRGVAMADCVEQGEAVAAKVALHLQQAKPR</sequence>
<keyword evidence="9" id="KW-1185">Reference proteome</keyword>
<dbReference type="RefSeq" id="WP_010041261.1">
    <property type="nucleotide sequence ID" value="NZ_CP025958.1"/>
</dbReference>
<name>A0A2Z3GP57_9BACT</name>
<dbReference type="InterPro" id="IPR050464">
    <property type="entry name" value="Zeta_carotene_desat/Oxidored"/>
</dbReference>
<dbReference type="Proteomes" id="UP000245802">
    <property type="component" value="Chromosome"/>
</dbReference>
<dbReference type="SUPFAM" id="SSF51905">
    <property type="entry name" value="FAD/NAD(P)-binding domain"/>
    <property type="match status" value="1"/>
</dbReference>
<evidence type="ECO:0000259" key="7">
    <source>
        <dbReference type="Pfam" id="PF01593"/>
    </source>
</evidence>
<comment type="subcellular location">
    <subcellularLocation>
        <location evidence="6">Cytoplasm</location>
    </subcellularLocation>
</comment>
<dbReference type="PANTHER" id="PTHR42923">
    <property type="entry name" value="PROTOPORPHYRINOGEN OXIDASE"/>
    <property type="match status" value="1"/>
</dbReference>
<dbReference type="Pfam" id="PF01593">
    <property type="entry name" value="Amino_oxidase"/>
    <property type="match status" value="1"/>
</dbReference>
<comment type="catalytic activity">
    <reaction evidence="6">
        <text>coproporphyrinogen III + 3 O2 = coproporphyrin III + 3 H2O2</text>
        <dbReference type="Rhea" id="RHEA:43436"/>
        <dbReference type="ChEBI" id="CHEBI:15379"/>
        <dbReference type="ChEBI" id="CHEBI:16240"/>
        <dbReference type="ChEBI" id="CHEBI:57309"/>
        <dbReference type="ChEBI" id="CHEBI:131725"/>
        <dbReference type="EC" id="1.3.3.15"/>
    </reaction>
</comment>
<evidence type="ECO:0000256" key="1">
    <source>
        <dbReference type="ARBA" id="ARBA00001974"/>
    </source>
</evidence>
<comment type="similarity">
    <text evidence="6">Belongs to the protoporphyrinogen/coproporphyrinogen oxidase family. Coproporphyrinogen III oxidase subfamily.</text>
</comment>
<comment type="pathway">
    <text evidence="6">Porphyrin-containing compound metabolism; protoheme biosynthesis.</text>
</comment>
<dbReference type="GO" id="GO:0006783">
    <property type="term" value="P:heme biosynthetic process"/>
    <property type="evidence" value="ECO:0007669"/>
    <property type="project" value="UniProtKB-UniRule"/>
</dbReference>
<evidence type="ECO:0000313" key="8">
    <source>
        <dbReference type="EMBL" id="AWM36049.1"/>
    </source>
</evidence>
<evidence type="ECO:0000256" key="6">
    <source>
        <dbReference type="RuleBase" id="RU364052"/>
    </source>
</evidence>
<dbReference type="Gene3D" id="3.50.50.60">
    <property type="entry name" value="FAD/NAD(P)-binding domain"/>
    <property type="match status" value="1"/>
</dbReference>
<evidence type="ECO:0000256" key="4">
    <source>
        <dbReference type="ARBA" id="ARBA00023002"/>
    </source>
</evidence>
<dbReference type="GO" id="GO:0005737">
    <property type="term" value="C:cytoplasm"/>
    <property type="evidence" value="ECO:0007669"/>
    <property type="project" value="UniProtKB-SubCell"/>
</dbReference>
<reference evidence="8 9" key="1">
    <citation type="submission" date="2018-01" db="EMBL/GenBank/DDBJ databases">
        <title>G. obscuriglobus.</title>
        <authorList>
            <person name="Franke J."/>
            <person name="Blomberg W."/>
            <person name="Selmecki A."/>
        </authorList>
    </citation>
    <scope>NUCLEOTIDE SEQUENCE [LARGE SCALE GENOMIC DNA]</scope>
    <source>
        <strain evidence="8 9">DSM 5831</strain>
    </source>
</reference>
<dbReference type="EMBL" id="CP025958">
    <property type="protein sequence ID" value="AWM36049.1"/>
    <property type="molecule type" value="Genomic_DNA"/>
</dbReference>
<comment type="function">
    <text evidence="6">Involved in coproporphyrin-dependent heme b biosynthesis. Catalyzes the oxidation of coproporphyrinogen III to coproporphyrin III.</text>
</comment>
<dbReference type="InterPro" id="IPR036188">
    <property type="entry name" value="FAD/NAD-bd_sf"/>
</dbReference>
<dbReference type="EC" id="1.3.3.15" evidence="6"/>
<organism evidence="8 9">
    <name type="scientific">Gemmata obscuriglobus</name>
    <dbReference type="NCBI Taxonomy" id="114"/>
    <lineage>
        <taxon>Bacteria</taxon>
        <taxon>Pseudomonadati</taxon>
        <taxon>Planctomycetota</taxon>
        <taxon>Planctomycetia</taxon>
        <taxon>Gemmatales</taxon>
        <taxon>Gemmataceae</taxon>
        <taxon>Gemmata</taxon>
    </lineage>
</organism>
<keyword evidence="2 6" id="KW-0285">Flavoprotein</keyword>
<dbReference type="InterPro" id="IPR002937">
    <property type="entry name" value="Amino_oxidase"/>
</dbReference>
<dbReference type="NCBIfam" id="TIGR00562">
    <property type="entry name" value="proto_IX_ox"/>
    <property type="match status" value="1"/>
</dbReference>
<dbReference type="AlphaFoldDB" id="A0A2Z3GP57"/>
<dbReference type="PANTHER" id="PTHR42923:SF3">
    <property type="entry name" value="PROTOPORPHYRINOGEN OXIDASE"/>
    <property type="match status" value="1"/>
</dbReference>
<keyword evidence="6" id="KW-0963">Cytoplasm</keyword>
<evidence type="ECO:0000256" key="5">
    <source>
        <dbReference type="ARBA" id="ARBA00023133"/>
    </source>
</evidence>
<dbReference type="UniPathway" id="UPA00252"/>
<protein>
    <recommendedName>
        <fullName evidence="6">Coproporphyrinogen III oxidase</fullName>
        <ecNumber evidence="6">1.3.3.15</ecNumber>
    </recommendedName>
</protein>
<dbReference type="Gene3D" id="1.10.3110.10">
    <property type="entry name" value="protoporphyrinogen ix oxidase, domain 3"/>
    <property type="match status" value="1"/>
</dbReference>
<keyword evidence="3 6" id="KW-0274">FAD</keyword>
<comment type="cofactor">
    <cofactor evidence="1 6">
        <name>FAD</name>
        <dbReference type="ChEBI" id="CHEBI:57692"/>
    </cofactor>
</comment>
<evidence type="ECO:0000256" key="2">
    <source>
        <dbReference type="ARBA" id="ARBA00022630"/>
    </source>
</evidence>
<dbReference type="GO" id="GO:0004729">
    <property type="term" value="F:oxygen-dependent protoporphyrinogen oxidase activity"/>
    <property type="evidence" value="ECO:0007669"/>
    <property type="project" value="UniProtKB-UniRule"/>
</dbReference>
<gene>
    <name evidence="8" type="primary">hemG</name>
    <name evidence="8" type="ORF">C1280_02850</name>
</gene>
<proteinExistence type="inferred from homology"/>
<keyword evidence="4 6" id="KW-0560">Oxidoreductase</keyword>
<dbReference type="KEGG" id="gog:C1280_02850"/>